<dbReference type="Gene3D" id="1.10.1220.10">
    <property type="entry name" value="Met repressor-like"/>
    <property type="match status" value="1"/>
</dbReference>
<accession>A0A6I6E6V4</accession>
<dbReference type="EMBL" id="CP039268">
    <property type="protein sequence ID" value="QGU32248.1"/>
    <property type="molecule type" value="Genomic_DNA"/>
</dbReference>
<dbReference type="KEGG" id="ttp:E6P07_04130"/>
<dbReference type="InterPro" id="IPR013321">
    <property type="entry name" value="Arc_rbn_hlx_hlx"/>
</dbReference>
<keyword evidence="4" id="KW-1185">Reference proteome</keyword>
<reference evidence="3 4" key="1">
    <citation type="submission" date="2019-12" db="EMBL/GenBank/DDBJ databases">
        <title>The complete genome of the thermophilic, anoxygenic phototrophic gammaproteobacterium Thermochromatium tepidum.</title>
        <authorList>
            <person name="Sattley W.M."/>
            <person name="Swingley W.D."/>
            <person name="Burchell B.M."/>
            <person name="Gurbani S.A."/>
            <person name="Kujawa C.M."/>
            <person name="Nuccio D.A."/>
            <person name="Schladweiler J."/>
            <person name="Shaffer K.N."/>
            <person name="Stokes L.M."/>
            <person name="Touchman J.W."/>
            <person name="Blankenship R.E."/>
            <person name="Madigan M.T."/>
        </authorList>
    </citation>
    <scope>NUCLEOTIDE SEQUENCE [LARGE SCALE GENOMIC DNA]</scope>
    <source>
        <strain evidence="3 4">ATCC 43061</strain>
    </source>
</reference>
<dbReference type="AlphaFoldDB" id="A0A6I6E6V4"/>
<name>A0A6I6E6V4_THETI</name>
<dbReference type="InterPro" id="IPR010985">
    <property type="entry name" value="Ribbon_hlx_hlx"/>
</dbReference>
<dbReference type="GO" id="GO:0006355">
    <property type="term" value="P:regulation of DNA-templated transcription"/>
    <property type="evidence" value="ECO:0007669"/>
    <property type="project" value="InterPro"/>
</dbReference>
<dbReference type="SUPFAM" id="SSF47598">
    <property type="entry name" value="Ribbon-helix-helix"/>
    <property type="match status" value="1"/>
</dbReference>
<protein>
    <submittedName>
        <fullName evidence="3">CopG family transcriptional regulator</fullName>
    </submittedName>
</protein>
<dbReference type="RefSeq" id="WP_153974447.1">
    <property type="nucleotide sequence ID" value="NZ_CP039268.1"/>
</dbReference>
<evidence type="ECO:0000313" key="3">
    <source>
        <dbReference type="EMBL" id="QGU32248.1"/>
    </source>
</evidence>
<dbReference type="OrthoDB" id="9181780at2"/>
<sequence>MEHRTARLTVLIDPRKKQLFEAICAEQDLNPSQVIRKLIRQYILDHSGSRDLPDWLTGGAAKTEDKPPS</sequence>
<dbReference type="Proteomes" id="UP000426424">
    <property type="component" value="Chromosome"/>
</dbReference>
<dbReference type="Pfam" id="PF19839">
    <property type="entry name" value="RHH_9"/>
    <property type="match status" value="1"/>
</dbReference>
<feature type="region of interest" description="Disordered" evidence="1">
    <location>
        <begin position="48"/>
        <end position="69"/>
    </location>
</feature>
<proteinExistence type="predicted"/>
<evidence type="ECO:0000313" key="4">
    <source>
        <dbReference type="Proteomes" id="UP000426424"/>
    </source>
</evidence>
<gene>
    <name evidence="3" type="ORF">E6P07_04130</name>
</gene>
<evidence type="ECO:0000259" key="2">
    <source>
        <dbReference type="Pfam" id="PF19839"/>
    </source>
</evidence>
<dbReference type="InterPro" id="IPR045559">
    <property type="entry name" value="RHH_9"/>
</dbReference>
<organism evidence="3 4">
    <name type="scientific">Thermochromatium tepidum ATCC 43061</name>
    <dbReference type="NCBI Taxonomy" id="316276"/>
    <lineage>
        <taxon>Bacteria</taxon>
        <taxon>Pseudomonadati</taxon>
        <taxon>Pseudomonadota</taxon>
        <taxon>Gammaproteobacteria</taxon>
        <taxon>Chromatiales</taxon>
        <taxon>Chromatiaceae</taxon>
        <taxon>Thermochromatium</taxon>
    </lineage>
</organism>
<feature type="domain" description="Ribbon-helix-helix protein RHH" evidence="2">
    <location>
        <begin position="1"/>
        <end position="65"/>
    </location>
</feature>
<evidence type="ECO:0000256" key="1">
    <source>
        <dbReference type="SAM" id="MobiDB-lite"/>
    </source>
</evidence>